<organism evidence="2 3">
    <name type="scientific">Gossypium arboreum</name>
    <name type="common">Tree cotton</name>
    <name type="synonym">Gossypium nanking</name>
    <dbReference type="NCBI Taxonomy" id="29729"/>
    <lineage>
        <taxon>Eukaryota</taxon>
        <taxon>Viridiplantae</taxon>
        <taxon>Streptophyta</taxon>
        <taxon>Embryophyta</taxon>
        <taxon>Tracheophyta</taxon>
        <taxon>Spermatophyta</taxon>
        <taxon>Magnoliopsida</taxon>
        <taxon>eudicotyledons</taxon>
        <taxon>Gunneridae</taxon>
        <taxon>Pentapetalae</taxon>
        <taxon>rosids</taxon>
        <taxon>malvids</taxon>
        <taxon>Malvales</taxon>
        <taxon>Malvaceae</taxon>
        <taxon>Malvoideae</taxon>
        <taxon>Gossypium</taxon>
    </lineage>
</organism>
<evidence type="ECO:0000313" key="3">
    <source>
        <dbReference type="Proteomes" id="UP000032142"/>
    </source>
</evidence>
<evidence type="ECO:0000313" key="2">
    <source>
        <dbReference type="EMBL" id="KHG05097.1"/>
    </source>
</evidence>
<accession>A0A0B0MXJ3</accession>
<sequence length="77" mass="8882">MPCPRHGLILALIMWPMHVLDMSYTSSHKSPKCHGMNIQFISSGSNGISTITIIIMHSQFTIKQFMLYQFNDKFKHI</sequence>
<evidence type="ECO:0000256" key="1">
    <source>
        <dbReference type="SAM" id="SignalP"/>
    </source>
</evidence>
<name>A0A0B0MXJ3_GOSAR</name>
<feature type="signal peptide" evidence="1">
    <location>
        <begin position="1"/>
        <end position="22"/>
    </location>
</feature>
<keyword evidence="3" id="KW-1185">Reference proteome</keyword>
<comment type="caution">
    <text evidence="2">The sequence shown here is derived from an EMBL/GenBank/DDBJ whole genome shotgun (WGS) entry which is preliminary data.</text>
</comment>
<dbReference type="Proteomes" id="UP000032142">
    <property type="component" value="Unassembled WGS sequence"/>
</dbReference>
<dbReference type="AlphaFoldDB" id="A0A0B0MXJ3"/>
<gene>
    <name evidence="2" type="ORF">F383_30623</name>
</gene>
<dbReference type="EMBL" id="JRRC01423716">
    <property type="protein sequence ID" value="KHG05097.1"/>
    <property type="molecule type" value="Genomic_DNA"/>
</dbReference>
<keyword evidence="1" id="KW-0732">Signal</keyword>
<evidence type="ECO:0008006" key="4">
    <source>
        <dbReference type="Google" id="ProtNLM"/>
    </source>
</evidence>
<proteinExistence type="predicted"/>
<protein>
    <recommendedName>
        <fullName evidence="4">Secreted protein</fullName>
    </recommendedName>
</protein>
<feature type="chain" id="PRO_5002077355" description="Secreted protein" evidence="1">
    <location>
        <begin position="23"/>
        <end position="77"/>
    </location>
</feature>
<reference evidence="3" key="1">
    <citation type="submission" date="2014-09" db="EMBL/GenBank/DDBJ databases">
        <authorList>
            <person name="Mudge J."/>
            <person name="Ramaraj T."/>
            <person name="Lindquist I.E."/>
            <person name="Bharti A.K."/>
            <person name="Sundararajan A."/>
            <person name="Cameron C.T."/>
            <person name="Woodward J.E."/>
            <person name="May G.D."/>
            <person name="Brubaker C."/>
            <person name="Broadhvest J."/>
            <person name="Wilkins T.A."/>
        </authorList>
    </citation>
    <scope>NUCLEOTIDE SEQUENCE</scope>
    <source>
        <strain evidence="3">cv. AKA8401</strain>
    </source>
</reference>